<protein>
    <submittedName>
        <fullName evidence="2">NAD(P)-dependent alcohol dehydrogenase</fullName>
    </submittedName>
</protein>
<reference evidence="3" key="2">
    <citation type="submission" date="2018-10" db="EMBL/GenBank/DDBJ databases">
        <authorList>
            <person name="Wang Y."/>
            <person name="Wang J."/>
            <person name="Yang X."/>
            <person name="Wang Z."/>
            <person name="Huang Y."/>
        </authorList>
    </citation>
    <scope>NUCLEOTIDE SEQUENCE [LARGE SCALE GENOMIC DNA]</scope>
    <source>
        <strain evidence="3">J015</strain>
    </source>
</reference>
<sequence>MRAAVYRRFGGPDAVRIEERPKPVPGPGELLVKVRAATVSAADYRARTKKVPKGLKLPTSITLGFVKPRIPVLGMDLAGIVEAVGAGVTRFKPGDEVMAMLGAKFGGHADYATLPADGAVATKPGNLSFEEAAALVFGGITAQAFLARAALRPGASVLIIGASGAVGAAAVQLATLAGASVTAVSSGSNADLVRSLGAQRVINYATEDFTAAGETYDVVMDCVGNVPFVRLEKVIKPGGSLLSVVADLAAILTAGSRSRRTGKRITAGNLPFTAADLARVAELAETGKFKPVIDRVFSLPDIAEAHRYVDAGRKVGNVVVQIAGADRADDSSVRRKLSLDRHIR</sequence>
<evidence type="ECO:0000313" key="3">
    <source>
        <dbReference type="Proteomes" id="UP000273159"/>
    </source>
</evidence>
<dbReference type="RefSeq" id="WP_120693142.1">
    <property type="nucleotide sequence ID" value="NZ_RBNH01000016.1"/>
</dbReference>
<dbReference type="PANTHER" id="PTHR44013">
    <property type="entry name" value="ZINC-TYPE ALCOHOL DEHYDROGENASE-LIKE PROTEIN C16A3.02C"/>
    <property type="match status" value="1"/>
</dbReference>
<dbReference type="Pfam" id="PF08240">
    <property type="entry name" value="ADH_N"/>
    <property type="match status" value="1"/>
</dbReference>
<dbReference type="Gene3D" id="3.90.180.10">
    <property type="entry name" value="Medium-chain alcohol dehydrogenases, catalytic domain"/>
    <property type="match status" value="1"/>
</dbReference>
<dbReference type="EMBL" id="RBNH01000016">
    <property type="protein sequence ID" value="RKO21576.1"/>
    <property type="molecule type" value="Genomic_DNA"/>
</dbReference>
<dbReference type="SUPFAM" id="SSF50129">
    <property type="entry name" value="GroES-like"/>
    <property type="match status" value="1"/>
</dbReference>
<dbReference type="Pfam" id="PF13602">
    <property type="entry name" value="ADH_zinc_N_2"/>
    <property type="match status" value="1"/>
</dbReference>
<dbReference type="InterPro" id="IPR052733">
    <property type="entry name" value="Chloroplast_QOR"/>
</dbReference>
<name>A0A3B0F3S9_PSEPS</name>
<dbReference type="CDD" id="cd08267">
    <property type="entry name" value="MDR1"/>
    <property type="match status" value="1"/>
</dbReference>
<comment type="caution">
    <text evidence="2">The sequence shown here is derived from an EMBL/GenBank/DDBJ whole genome shotgun (WGS) entry which is preliminary data.</text>
</comment>
<reference evidence="2 3" key="1">
    <citation type="submission" date="2018-10" db="EMBL/GenBank/DDBJ databases">
        <title>Genome-guide identification and characterization of bacteria that degrade polycyclic aromatic hydrocarbons and resist hexavalent chromium simultaneously.</title>
        <authorList>
            <person name="Feng H."/>
        </authorList>
    </citation>
    <scope>NUCLEOTIDE SEQUENCE [LARGE SCALE GENOMIC DNA]</scope>
    <source>
        <strain evidence="2 3">J015</strain>
    </source>
</reference>
<gene>
    <name evidence="2" type="ORF">D7Z96_15910</name>
</gene>
<dbReference type="InterPro" id="IPR011032">
    <property type="entry name" value="GroES-like_sf"/>
</dbReference>
<dbReference type="PANTHER" id="PTHR44013:SF1">
    <property type="entry name" value="ZINC-TYPE ALCOHOL DEHYDROGENASE-LIKE PROTEIN C16A3.02C"/>
    <property type="match status" value="1"/>
</dbReference>
<dbReference type="Proteomes" id="UP000273159">
    <property type="component" value="Unassembled WGS sequence"/>
</dbReference>
<evidence type="ECO:0000259" key="1">
    <source>
        <dbReference type="SMART" id="SM00829"/>
    </source>
</evidence>
<dbReference type="InterPro" id="IPR020843">
    <property type="entry name" value="ER"/>
</dbReference>
<dbReference type="SUPFAM" id="SSF51735">
    <property type="entry name" value="NAD(P)-binding Rossmann-fold domains"/>
    <property type="match status" value="1"/>
</dbReference>
<dbReference type="InterPro" id="IPR013154">
    <property type="entry name" value="ADH-like_N"/>
</dbReference>
<dbReference type="InterPro" id="IPR036291">
    <property type="entry name" value="NAD(P)-bd_dom_sf"/>
</dbReference>
<dbReference type="AlphaFoldDB" id="A0A3B0F3S9"/>
<dbReference type="Gene3D" id="3.40.50.720">
    <property type="entry name" value="NAD(P)-binding Rossmann-like Domain"/>
    <property type="match status" value="1"/>
</dbReference>
<dbReference type="SMART" id="SM00829">
    <property type="entry name" value="PKS_ER"/>
    <property type="match status" value="1"/>
</dbReference>
<feature type="domain" description="Enoyl reductase (ER)" evidence="1">
    <location>
        <begin position="10"/>
        <end position="320"/>
    </location>
</feature>
<dbReference type="GO" id="GO:0016491">
    <property type="term" value="F:oxidoreductase activity"/>
    <property type="evidence" value="ECO:0007669"/>
    <property type="project" value="InterPro"/>
</dbReference>
<proteinExistence type="predicted"/>
<organism evidence="2 3">
    <name type="scientific">Pseudarthrobacter phenanthrenivorans</name>
    <name type="common">Arthrobacter phenanthrenivorans</name>
    <dbReference type="NCBI Taxonomy" id="361575"/>
    <lineage>
        <taxon>Bacteria</taxon>
        <taxon>Bacillati</taxon>
        <taxon>Actinomycetota</taxon>
        <taxon>Actinomycetes</taxon>
        <taxon>Micrococcales</taxon>
        <taxon>Micrococcaceae</taxon>
        <taxon>Pseudarthrobacter</taxon>
    </lineage>
</organism>
<evidence type="ECO:0000313" key="2">
    <source>
        <dbReference type="EMBL" id="RKO21576.1"/>
    </source>
</evidence>
<accession>A0A3B0F3S9</accession>